<feature type="domain" description="HTH cro/C1-type" evidence="4">
    <location>
        <begin position="2"/>
        <end position="53"/>
    </location>
</feature>
<dbReference type="PROSITE" id="PS50943">
    <property type="entry name" value="HTH_CROC1"/>
    <property type="match status" value="1"/>
</dbReference>
<dbReference type="AlphaFoldDB" id="A0A1F6TFD0"/>
<proteinExistence type="predicted"/>
<dbReference type="GO" id="GO:0003677">
    <property type="term" value="F:DNA binding"/>
    <property type="evidence" value="ECO:0007669"/>
    <property type="project" value="UniProtKB-KW"/>
</dbReference>
<protein>
    <recommendedName>
        <fullName evidence="4">HTH cro/C1-type domain-containing protein</fullName>
    </recommendedName>
</protein>
<dbReference type="SMART" id="SM00530">
    <property type="entry name" value="HTH_XRE"/>
    <property type="match status" value="1"/>
</dbReference>
<dbReference type="InterPro" id="IPR001387">
    <property type="entry name" value="Cro/C1-type_HTH"/>
</dbReference>
<comment type="caution">
    <text evidence="5">The sequence shown here is derived from an EMBL/GenBank/DDBJ whole genome shotgun (WGS) entry which is preliminary data.</text>
</comment>
<evidence type="ECO:0000256" key="2">
    <source>
        <dbReference type="ARBA" id="ARBA00023125"/>
    </source>
</evidence>
<dbReference type="EMBL" id="MFST01000100">
    <property type="protein sequence ID" value="OGI43779.1"/>
    <property type="molecule type" value="Genomic_DNA"/>
</dbReference>
<dbReference type="PANTHER" id="PTHR46797:SF23">
    <property type="entry name" value="HTH-TYPE TRANSCRIPTIONAL REGULATOR SUTR"/>
    <property type="match status" value="1"/>
</dbReference>
<dbReference type="SUPFAM" id="SSF47413">
    <property type="entry name" value="lambda repressor-like DNA-binding domains"/>
    <property type="match status" value="1"/>
</dbReference>
<evidence type="ECO:0000313" key="6">
    <source>
        <dbReference type="Proteomes" id="UP000179344"/>
    </source>
</evidence>
<accession>A0A1F6TFD0</accession>
<dbReference type="InterPro" id="IPR010982">
    <property type="entry name" value="Lambda_DNA-bd_dom_sf"/>
</dbReference>
<organism evidence="5 6">
    <name type="scientific">Candidatus Muproteobacteria bacterium RBG_16_65_31</name>
    <dbReference type="NCBI Taxonomy" id="1817759"/>
    <lineage>
        <taxon>Bacteria</taxon>
        <taxon>Pseudomonadati</taxon>
        <taxon>Pseudomonadota</taxon>
        <taxon>Candidatus Muproteobacteria</taxon>
    </lineage>
</organism>
<dbReference type="InterPro" id="IPR050807">
    <property type="entry name" value="TransReg_Diox_bact_type"/>
</dbReference>
<dbReference type="Proteomes" id="UP000179344">
    <property type="component" value="Unassembled WGS sequence"/>
</dbReference>
<name>A0A1F6TFD0_9PROT</name>
<gene>
    <name evidence="5" type="ORF">A2V92_03085</name>
</gene>
<evidence type="ECO:0000256" key="1">
    <source>
        <dbReference type="ARBA" id="ARBA00023015"/>
    </source>
</evidence>
<evidence type="ECO:0000313" key="5">
    <source>
        <dbReference type="EMBL" id="OGI43779.1"/>
    </source>
</evidence>
<keyword evidence="3" id="KW-0804">Transcription</keyword>
<dbReference type="CDD" id="cd00093">
    <property type="entry name" value="HTH_XRE"/>
    <property type="match status" value="1"/>
</dbReference>
<sequence length="79" mass="8814">MLRTIHGWSQEELAQASGLHRTYISLIERSGCNVSLDNLEKLADAFELPLPELLSAADTTRIGERLLVALTRRVKPKEA</sequence>
<reference evidence="5 6" key="1">
    <citation type="journal article" date="2016" name="Nat. Commun.">
        <title>Thousands of microbial genomes shed light on interconnected biogeochemical processes in an aquifer system.</title>
        <authorList>
            <person name="Anantharaman K."/>
            <person name="Brown C.T."/>
            <person name="Hug L.A."/>
            <person name="Sharon I."/>
            <person name="Castelle C.J."/>
            <person name="Probst A.J."/>
            <person name="Thomas B.C."/>
            <person name="Singh A."/>
            <person name="Wilkins M.J."/>
            <person name="Karaoz U."/>
            <person name="Brodie E.L."/>
            <person name="Williams K.H."/>
            <person name="Hubbard S.S."/>
            <person name="Banfield J.F."/>
        </authorList>
    </citation>
    <scope>NUCLEOTIDE SEQUENCE [LARGE SCALE GENOMIC DNA]</scope>
</reference>
<dbReference type="PANTHER" id="PTHR46797">
    <property type="entry name" value="HTH-TYPE TRANSCRIPTIONAL REGULATOR"/>
    <property type="match status" value="1"/>
</dbReference>
<dbReference type="Gene3D" id="1.10.260.40">
    <property type="entry name" value="lambda repressor-like DNA-binding domains"/>
    <property type="match status" value="1"/>
</dbReference>
<dbReference type="GO" id="GO:0005829">
    <property type="term" value="C:cytosol"/>
    <property type="evidence" value="ECO:0007669"/>
    <property type="project" value="TreeGrafter"/>
</dbReference>
<keyword evidence="1" id="KW-0805">Transcription regulation</keyword>
<evidence type="ECO:0000259" key="4">
    <source>
        <dbReference type="PROSITE" id="PS50943"/>
    </source>
</evidence>
<evidence type="ECO:0000256" key="3">
    <source>
        <dbReference type="ARBA" id="ARBA00023163"/>
    </source>
</evidence>
<dbReference type="Pfam" id="PF01381">
    <property type="entry name" value="HTH_3"/>
    <property type="match status" value="1"/>
</dbReference>
<keyword evidence="2" id="KW-0238">DNA-binding</keyword>
<dbReference type="GO" id="GO:0003700">
    <property type="term" value="F:DNA-binding transcription factor activity"/>
    <property type="evidence" value="ECO:0007669"/>
    <property type="project" value="TreeGrafter"/>
</dbReference>